<dbReference type="KEGG" id="samy:DB32_002523"/>
<proteinExistence type="predicted"/>
<dbReference type="AlphaFoldDB" id="A0A0F6SEK9"/>
<protein>
    <submittedName>
        <fullName evidence="2">Uncharacterized protein</fullName>
    </submittedName>
</protein>
<evidence type="ECO:0000256" key="1">
    <source>
        <dbReference type="SAM" id="MobiDB-lite"/>
    </source>
</evidence>
<evidence type="ECO:0000313" key="3">
    <source>
        <dbReference type="Proteomes" id="UP000034883"/>
    </source>
</evidence>
<gene>
    <name evidence="2" type="ORF">DB32_002523</name>
</gene>
<name>A0A0F6SEK9_9BACT</name>
<dbReference type="STRING" id="927083.DB32_002523"/>
<reference evidence="2 3" key="1">
    <citation type="submission" date="2015-03" db="EMBL/GenBank/DDBJ databases">
        <title>Genome assembly of Sandaracinus amylolyticus DSM 53668.</title>
        <authorList>
            <person name="Sharma G."/>
            <person name="Subramanian S."/>
        </authorList>
    </citation>
    <scope>NUCLEOTIDE SEQUENCE [LARGE SCALE GENOMIC DNA]</scope>
    <source>
        <strain evidence="2 3">DSM 53668</strain>
    </source>
</reference>
<feature type="compositionally biased region" description="Low complexity" evidence="1">
    <location>
        <begin position="17"/>
        <end position="28"/>
    </location>
</feature>
<sequence>MRTCARRPSEARSPGVRAGLAGSRSLGRGLREARSGPSRGSILYPNHGRSQVRDFVTVFAAPVRESA</sequence>
<accession>A0A0F6SEK9</accession>
<feature type="region of interest" description="Disordered" evidence="1">
    <location>
        <begin position="1"/>
        <end position="46"/>
    </location>
</feature>
<dbReference type="EMBL" id="CP011125">
    <property type="protein sequence ID" value="AKF05374.1"/>
    <property type="molecule type" value="Genomic_DNA"/>
</dbReference>
<evidence type="ECO:0000313" key="2">
    <source>
        <dbReference type="EMBL" id="AKF05374.1"/>
    </source>
</evidence>
<keyword evidence="3" id="KW-1185">Reference proteome</keyword>
<organism evidence="2 3">
    <name type="scientific">Sandaracinus amylolyticus</name>
    <dbReference type="NCBI Taxonomy" id="927083"/>
    <lineage>
        <taxon>Bacteria</taxon>
        <taxon>Pseudomonadati</taxon>
        <taxon>Myxococcota</taxon>
        <taxon>Polyangia</taxon>
        <taxon>Polyangiales</taxon>
        <taxon>Sandaracinaceae</taxon>
        <taxon>Sandaracinus</taxon>
    </lineage>
</organism>
<dbReference type="Proteomes" id="UP000034883">
    <property type="component" value="Chromosome"/>
</dbReference>